<feature type="non-terminal residue" evidence="2">
    <location>
        <position position="101"/>
    </location>
</feature>
<dbReference type="EMBL" id="MU859165">
    <property type="protein sequence ID" value="KAK3950832.1"/>
    <property type="molecule type" value="Genomic_DNA"/>
</dbReference>
<dbReference type="InterPro" id="IPR010730">
    <property type="entry name" value="HET"/>
</dbReference>
<dbReference type="InterPro" id="IPR052895">
    <property type="entry name" value="HetReg/Transcr_Mod"/>
</dbReference>
<accession>A0AAN6NVW7</accession>
<sequence>LSVVGETPCPTYKALSYEWGLPPSDPSNTPTILLDNYPICIRQNLHDAFQSILYNHHRLYGKSPLYLCVDALCINQLDEQEKGHRVQLMRKIYQTAKMVVV</sequence>
<dbReference type="PANTHER" id="PTHR24148">
    <property type="entry name" value="ANKYRIN REPEAT DOMAIN-CONTAINING PROTEIN 39 HOMOLOG-RELATED"/>
    <property type="match status" value="1"/>
</dbReference>
<evidence type="ECO:0000313" key="3">
    <source>
        <dbReference type="Proteomes" id="UP001303222"/>
    </source>
</evidence>
<dbReference type="AlphaFoldDB" id="A0AAN6NVW7"/>
<evidence type="ECO:0000313" key="2">
    <source>
        <dbReference type="EMBL" id="KAK3950832.1"/>
    </source>
</evidence>
<proteinExistence type="predicted"/>
<reference evidence="2" key="2">
    <citation type="submission" date="2023-06" db="EMBL/GenBank/DDBJ databases">
        <authorList>
            <consortium name="Lawrence Berkeley National Laboratory"/>
            <person name="Mondo S.J."/>
            <person name="Hensen N."/>
            <person name="Bonometti L."/>
            <person name="Westerberg I."/>
            <person name="Brannstrom I.O."/>
            <person name="Guillou S."/>
            <person name="Cros-Aarteil S."/>
            <person name="Calhoun S."/>
            <person name="Haridas S."/>
            <person name="Kuo A."/>
            <person name="Pangilinan J."/>
            <person name="Riley R."/>
            <person name="Labutti K."/>
            <person name="Andreopoulos B."/>
            <person name="Lipzen A."/>
            <person name="Chen C."/>
            <person name="Yanf M."/>
            <person name="Daum C."/>
            <person name="Ng V."/>
            <person name="Clum A."/>
            <person name="Steindorff A."/>
            <person name="Ohm R."/>
            <person name="Martin F."/>
            <person name="Silar P."/>
            <person name="Natvig D."/>
            <person name="Lalanne C."/>
            <person name="Gautier V."/>
            <person name="Ament-Velasquez S.L."/>
            <person name="Kruys A."/>
            <person name="Hutchinson M.I."/>
            <person name="Powell A.J."/>
            <person name="Barry K."/>
            <person name="Miller A.N."/>
            <person name="Grigoriev I.V."/>
            <person name="Debuchy R."/>
            <person name="Gladieux P."/>
            <person name="Thoren M.H."/>
            <person name="Johannesson H."/>
        </authorList>
    </citation>
    <scope>NUCLEOTIDE SEQUENCE</scope>
    <source>
        <strain evidence="2">CBS 626.80</strain>
    </source>
</reference>
<protein>
    <submittedName>
        <fullName evidence="2">Heterokaryon incompatibility</fullName>
    </submittedName>
</protein>
<keyword evidence="3" id="KW-1185">Reference proteome</keyword>
<dbReference type="Pfam" id="PF06985">
    <property type="entry name" value="HET"/>
    <property type="match status" value="1"/>
</dbReference>
<reference evidence="2" key="1">
    <citation type="journal article" date="2023" name="Mol. Phylogenet. Evol.">
        <title>Genome-scale phylogeny and comparative genomics of the fungal order Sordariales.</title>
        <authorList>
            <person name="Hensen N."/>
            <person name="Bonometti L."/>
            <person name="Westerberg I."/>
            <person name="Brannstrom I.O."/>
            <person name="Guillou S."/>
            <person name="Cros-Aarteil S."/>
            <person name="Calhoun S."/>
            <person name="Haridas S."/>
            <person name="Kuo A."/>
            <person name="Mondo S."/>
            <person name="Pangilinan J."/>
            <person name="Riley R."/>
            <person name="LaButti K."/>
            <person name="Andreopoulos B."/>
            <person name="Lipzen A."/>
            <person name="Chen C."/>
            <person name="Yan M."/>
            <person name="Daum C."/>
            <person name="Ng V."/>
            <person name="Clum A."/>
            <person name="Steindorff A."/>
            <person name="Ohm R.A."/>
            <person name="Martin F."/>
            <person name="Silar P."/>
            <person name="Natvig D.O."/>
            <person name="Lalanne C."/>
            <person name="Gautier V."/>
            <person name="Ament-Velasquez S.L."/>
            <person name="Kruys A."/>
            <person name="Hutchinson M.I."/>
            <person name="Powell A.J."/>
            <person name="Barry K."/>
            <person name="Miller A.N."/>
            <person name="Grigoriev I.V."/>
            <person name="Debuchy R."/>
            <person name="Gladieux P."/>
            <person name="Hiltunen Thoren M."/>
            <person name="Johannesson H."/>
        </authorList>
    </citation>
    <scope>NUCLEOTIDE SEQUENCE</scope>
    <source>
        <strain evidence="2">CBS 626.80</strain>
    </source>
</reference>
<name>A0AAN6NVW7_9PEZI</name>
<gene>
    <name evidence="2" type="ORF">QBC32DRAFT_183858</name>
</gene>
<feature type="non-terminal residue" evidence="2">
    <location>
        <position position="1"/>
    </location>
</feature>
<dbReference type="Proteomes" id="UP001303222">
    <property type="component" value="Unassembled WGS sequence"/>
</dbReference>
<dbReference type="PANTHER" id="PTHR24148:SF77">
    <property type="entry name" value="HETEROKARYON INCOMPATIBILITY DOMAIN-CONTAINING PROTEIN"/>
    <property type="match status" value="1"/>
</dbReference>
<evidence type="ECO:0000259" key="1">
    <source>
        <dbReference type="Pfam" id="PF06985"/>
    </source>
</evidence>
<organism evidence="2 3">
    <name type="scientific">Pseudoneurospora amorphoporcata</name>
    <dbReference type="NCBI Taxonomy" id="241081"/>
    <lineage>
        <taxon>Eukaryota</taxon>
        <taxon>Fungi</taxon>
        <taxon>Dikarya</taxon>
        <taxon>Ascomycota</taxon>
        <taxon>Pezizomycotina</taxon>
        <taxon>Sordariomycetes</taxon>
        <taxon>Sordariomycetidae</taxon>
        <taxon>Sordariales</taxon>
        <taxon>Sordariaceae</taxon>
        <taxon>Pseudoneurospora</taxon>
    </lineage>
</organism>
<comment type="caution">
    <text evidence="2">The sequence shown here is derived from an EMBL/GenBank/DDBJ whole genome shotgun (WGS) entry which is preliminary data.</text>
</comment>
<feature type="domain" description="Heterokaryon incompatibility" evidence="1">
    <location>
        <begin position="12"/>
        <end position="101"/>
    </location>
</feature>